<evidence type="ECO:0000313" key="2">
    <source>
        <dbReference type="Ensembl" id="ENSAOCP00000076503.1"/>
    </source>
</evidence>
<dbReference type="GO" id="GO:0006260">
    <property type="term" value="P:DNA replication"/>
    <property type="evidence" value="ECO:0007669"/>
    <property type="project" value="TreeGrafter"/>
</dbReference>
<keyword evidence="3" id="KW-1185">Reference proteome</keyword>
<evidence type="ECO:0008006" key="4">
    <source>
        <dbReference type="Google" id="ProtNLM"/>
    </source>
</evidence>
<dbReference type="GeneID" id="111586856"/>
<proteinExistence type="predicted"/>
<evidence type="ECO:0000313" key="3">
    <source>
        <dbReference type="Proteomes" id="UP001501940"/>
    </source>
</evidence>
<feature type="compositionally biased region" description="Basic and acidic residues" evidence="1">
    <location>
        <begin position="47"/>
        <end position="66"/>
    </location>
</feature>
<dbReference type="Ensembl" id="ENSAOCT00000044719.1">
    <property type="protein sequence ID" value="ENSAOCP00000076503.1"/>
    <property type="gene ID" value="ENSAOCG00000025864.1"/>
</dbReference>
<dbReference type="GO" id="GO:0000785">
    <property type="term" value="C:chromatin"/>
    <property type="evidence" value="ECO:0007669"/>
    <property type="project" value="TreeGrafter"/>
</dbReference>
<reference evidence="2" key="2">
    <citation type="submission" date="2025-08" db="UniProtKB">
        <authorList>
            <consortium name="Ensembl"/>
        </authorList>
    </citation>
    <scope>IDENTIFICATION</scope>
</reference>
<dbReference type="InterPro" id="IPR009003">
    <property type="entry name" value="Peptidase_S1_PA"/>
</dbReference>
<evidence type="ECO:0000256" key="1">
    <source>
        <dbReference type="SAM" id="MobiDB-lite"/>
    </source>
</evidence>
<dbReference type="GO" id="GO:0005634">
    <property type="term" value="C:nucleus"/>
    <property type="evidence" value="ECO:0007669"/>
    <property type="project" value="TreeGrafter"/>
</dbReference>
<feature type="compositionally biased region" description="Basic and acidic residues" evidence="1">
    <location>
        <begin position="7"/>
        <end position="21"/>
    </location>
</feature>
<dbReference type="Pfam" id="PF13365">
    <property type="entry name" value="Trypsin_2"/>
    <property type="match status" value="1"/>
</dbReference>
<sequence>MAAPGQVKEEERQEEVEKQHEEEEVEVEEVKEMEEEVEVKEEEEEVENAKEKGKKEEDNIDSKGRHSHQFIEKLANKDEKMLCIFRGPSRFRNTIKKLKEKLTRTEEKKTSGTGSTDNTDESYGWIKRMLSEFDGNSFRKLLELKKENFGKIQLSFSEVHRVKKLLKLGKSVCKVIVSDVCQGTGFVLFDRLILTNAHLFKDCVKEKKLQEDTKVYALFNYDEPEPFTNYDTFAAEKMFIDLDLELDYAILELNPKGQKHNQAAETEEAEVPPGLLSKFGPPPVNGEACLIGHPAGAVKKMDPTCIIPIEKREEAVDKHLHPYKNTLFIVQSIIGVIQKQHIGSIIMGGSKADKVVTYNTFMYHGASGSPVFDVKCRVFGLHTAGYAYGFPKETESVIEFALPLLTIFENFVSKVKKSGNKELLERIQENAIGNSHLEQIIEELNAEEKMETN</sequence>
<reference evidence="2" key="3">
    <citation type="submission" date="2025-09" db="UniProtKB">
        <authorList>
            <consortium name="Ensembl"/>
        </authorList>
    </citation>
    <scope>IDENTIFICATION</scope>
</reference>
<dbReference type="Gene3D" id="2.40.10.10">
    <property type="entry name" value="Trypsin-like serine proteases"/>
    <property type="match status" value="2"/>
</dbReference>
<feature type="compositionally biased region" description="Acidic residues" evidence="1">
    <location>
        <begin position="22"/>
        <end position="46"/>
    </location>
</feature>
<dbReference type="SUPFAM" id="SSF50494">
    <property type="entry name" value="Trypsin-like serine proteases"/>
    <property type="match status" value="1"/>
</dbReference>
<accession>A0AAQ6ADP8</accession>
<dbReference type="PANTHER" id="PTHR14389">
    <property type="entry name" value="SI:CH1073-475A24.1"/>
    <property type="match status" value="1"/>
</dbReference>
<dbReference type="GeneTree" id="ENSGT00390000005182"/>
<dbReference type="Proteomes" id="UP001501940">
    <property type="component" value="Chromosome 23"/>
</dbReference>
<reference evidence="2 3" key="1">
    <citation type="submission" date="2022-01" db="EMBL/GenBank/DDBJ databases">
        <title>A chromosome-scale genome assembly of the false clownfish, Amphiprion ocellaris.</title>
        <authorList>
            <person name="Ryu T."/>
        </authorList>
    </citation>
    <scope>NUCLEOTIDE SEQUENCE [LARGE SCALE GENOMIC DNA]</scope>
</reference>
<dbReference type="RefSeq" id="XP_023152452.2">
    <property type="nucleotide sequence ID" value="XM_023296684.3"/>
</dbReference>
<dbReference type="KEGG" id="aoce:111586856"/>
<protein>
    <recommendedName>
        <fullName evidence="4">Serine protease</fullName>
    </recommendedName>
</protein>
<dbReference type="AlphaFoldDB" id="A0AAQ6ADP8"/>
<name>A0AAQ6ADP8_AMPOC</name>
<feature type="region of interest" description="Disordered" evidence="1">
    <location>
        <begin position="1"/>
        <end position="66"/>
    </location>
</feature>
<organism evidence="2 3">
    <name type="scientific">Amphiprion ocellaris</name>
    <name type="common">Clown anemonefish</name>
    <dbReference type="NCBI Taxonomy" id="80972"/>
    <lineage>
        <taxon>Eukaryota</taxon>
        <taxon>Metazoa</taxon>
        <taxon>Chordata</taxon>
        <taxon>Craniata</taxon>
        <taxon>Vertebrata</taxon>
        <taxon>Euteleostomi</taxon>
        <taxon>Actinopterygii</taxon>
        <taxon>Neopterygii</taxon>
        <taxon>Teleostei</taxon>
        <taxon>Neoteleostei</taxon>
        <taxon>Acanthomorphata</taxon>
        <taxon>Ovalentaria</taxon>
        <taxon>Pomacentridae</taxon>
        <taxon>Amphiprion</taxon>
    </lineage>
</organism>
<dbReference type="PANTHER" id="PTHR14389:SF3">
    <property type="entry name" value="PROTEIN FAM111A-LIKE"/>
    <property type="match status" value="1"/>
</dbReference>
<dbReference type="InterPro" id="IPR043504">
    <property type="entry name" value="Peptidase_S1_PA_chymotrypsin"/>
</dbReference>